<feature type="transmembrane region" description="Helical" evidence="7">
    <location>
        <begin position="164"/>
        <end position="182"/>
    </location>
</feature>
<feature type="transmembrane region" description="Helical" evidence="7">
    <location>
        <begin position="61"/>
        <end position="82"/>
    </location>
</feature>
<evidence type="ECO:0000256" key="6">
    <source>
        <dbReference type="ARBA" id="ARBA00023136"/>
    </source>
</evidence>
<feature type="transmembrane region" description="Helical" evidence="7">
    <location>
        <begin position="254"/>
        <end position="273"/>
    </location>
</feature>
<keyword evidence="2" id="KW-0813">Transport</keyword>
<evidence type="ECO:0000256" key="2">
    <source>
        <dbReference type="ARBA" id="ARBA00022448"/>
    </source>
</evidence>
<evidence type="ECO:0000256" key="4">
    <source>
        <dbReference type="ARBA" id="ARBA00022692"/>
    </source>
</evidence>
<dbReference type="PANTHER" id="PTHR36838">
    <property type="entry name" value="AUXIN EFFLUX CARRIER FAMILY PROTEIN"/>
    <property type="match status" value="1"/>
</dbReference>
<reference evidence="8" key="1">
    <citation type="submission" date="2024-05" db="EMBL/GenBank/DDBJ databases">
        <title>Herbiconiux sp. A18JL235.</title>
        <authorList>
            <person name="Zhang G."/>
        </authorList>
    </citation>
    <scope>NUCLEOTIDE SEQUENCE</scope>
    <source>
        <strain evidence="8">A18JL235</strain>
    </source>
</reference>
<keyword evidence="6 7" id="KW-0472">Membrane</keyword>
<keyword evidence="3" id="KW-1003">Cell membrane</keyword>
<evidence type="ECO:0000256" key="5">
    <source>
        <dbReference type="ARBA" id="ARBA00022989"/>
    </source>
</evidence>
<feature type="transmembrane region" description="Helical" evidence="7">
    <location>
        <begin position="38"/>
        <end position="55"/>
    </location>
</feature>
<protein>
    <submittedName>
        <fullName evidence="8">AEC family transporter</fullName>
    </submittedName>
</protein>
<feature type="transmembrane region" description="Helical" evidence="7">
    <location>
        <begin position="188"/>
        <end position="210"/>
    </location>
</feature>
<proteinExistence type="predicted"/>
<sequence>MLGVLTGFGIIGFVILVGYLVQRLGFLPGNSIRVMNQVAFFVATPALLFTVLSRSHPAEVFSAPMAVTALIVVIGATVFIAASRLWFRRPVAETTIGAASSVYVNANNIGLPVATYVLGSAQYVAPLLLLQLVVMAPLVLGTLDIATSGRASFGRIVTQPLRNPMIIASAAGLVLAVTGVQLPDAVFAPFELIGGAAIPLVLLSFGMSLVGQRPLQAGNGRAEIVVAGAIKLVLMPISAYLLGRFVFGLSGHELFGVVALAALPTAQNIYNFASRYQRGIVIARDTVLLTTIGSVPMLVLVAALLA</sequence>
<evidence type="ECO:0000313" key="8">
    <source>
        <dbReference type="EMBL" id="XDI07475.1"/>
    </source>
</evidence>
<feature type="transmembrane region" description="Helical" evidence="7">
    <location>
        <begin position="123"/>
        <end position="143"/>
    </location>
</feature>
<feature type="transmembrane region" description="Helical" evidence="7">
    <location>
        <begin position="285"/>
        <end position="305"/>
    </location>
</feature>
<feature type="transmembrane region" description="Helical" evidence="7">
    <location>
        <begin position="222"/>
        <end position="242"/>
    </location>
</feature>
<dbReference type="RefSeq" id="WP_368499841.1">
    <property type="nucleotide sequence ID" value="NZ_CP162511.1"/>
</dbReference>
<organism evidence="8">
    <name type="scientific">Herbiconiux sp. A18JL235</name>
    <dbReference type="NCBI Taxonomy" id="3152363"/>
    <lineage>
        <taxon>Bacteria</taxon>
        <taxon>Bacillati</taxon>
        <taxon>Actinomycetota</taxon>
        <taxon>Actinomycetes</taxon>
        <taxon>Micrococcales</taxon>
        <taxon>Microbacteriaceae</taxon>
        <taxon>Herbiconiux</taxon>
    </lineage>
</organism>
<dbReference type="GO" id="GO:0055085">
    <property type="term" value="P:transmembrane transport"/>
    <property type="evidence" value="ECO:0007669"/>
    <property type="project" value="InterPro"/>
</dbReference>
<dbReference type="Pfam" id="PF03547">
    <property type="entry name" value="Mem_trans"/>
    <property type="match status" value="2"/>
</dbReference>
<keyword evidence="5 7" id="KW-1133">Transmembrane helix</keyword>
<evidence type="ECO:0000256" key="1">
    <source>
        <dbReference type="ARBA" id="ARBA00004141"/>
    </source>
</evidence>
<evidence type="ECO:0000256" key="3">
    <source>
        <dbReference type="ARBA" id="ARBA00022475"/>
    </source>
</evidence>
<keyword evidence="4 7" id="KW-0812">Transmembrane</keyword>
<name>A0AB39BMW3_9MICO</name>
<gene>
    <name evidence="8" type="ORF">ABFY20_00615</name>
</gene>
<evidence type="ECO:0000256" key="7">
    <source>
        <dbReference type="SAM" id="Phobius"/>
    </source>
</evidence>
<dbReference type="GO" id="GO:0016020">
    <property type="term" value="C:membrane"/>
    <property type="evidence" value="ECO:0007669"/>
    <property type="project" value="UniProtKB-SubCell"/>
</dbReference>
<dbReference type="PANTHER" id="PTHR36838:SF1">
    <property type="entry name" value="SLR1864 PROTEIN"/>
    <property type="match status" value="1"/>
</dbReference>
<dbReference type="EMBL" id="CP162511">
    <property type="protein sequence ID" value="XDI07475.1"/>
    <property type="molecule type" value="Genomic_DNA"/>
</dbReference>
<feature type="transmembrane region" description="Helical" evidence="7">
    <location>
        <begin position="94"/>
        <end position="117"/>
    </location>
</feature>
<feature type="transmembrane region" description="Helical" evidence="7">
    <location>
        <begin position="6"/>
        <end position="26"/>
    </location>
</feature>
<accession>A0AB39BMW3</accession>
<dbReference type="AlphaFoldDB" id="A0AB39BMW3"/>
<comment type="subcellular location">
    <subcellularLocation>
        <location evidence="1">Membrane</location>
        <topology evidence="1">Multi-pass membrane protein</topology>
    </subcellularLocation>
</comment>
<dbReference type="InterPro" id="IPR004776">
    <property type="entry name" value="Mem_transp_PIN-like"/>
</dbReference>